<keyword evidence="1" id="KW-0547">Nucleotide-binding</keyword>
<dbReference type="InterPro" id="IPR014001">
    <property type="entry name" value="Helicase_ATP-bd"/>
</dbReference>
<keyword evidence="6" id="KW-1185">Reference proteome</keyword>
<keyword evidence="2" id="KW-0067">ATP-binding</keyword>
<organism evidence="5 6">
    <name type="scientific">Aspergillus kawachii</name>
    <name type="common">White koji mold</name>
    <name type="synonym">Aspergillus awamori var. kawachi</name>
    <dbReference type="NCBI Taxonomy" id="1069201"/>
    <lineage>
        <taxon>Eukaryota</taxon>
        <taxon>Fungi</taxon>
        <taxon>Dikarya</taxon>
        <taxon>Ascomycota</taxon>
        <taxon>Pezizomycotina</taxon>
        <taxon>Eurotiomycetes</taxon>
        <taxon>Eurotiomycetidae</taxon>
        <taxon>Eurotiales</taxon>
        <taxon>Aspergillaceae</taxon>
        <taxon>Aspergillus</taxon>
        <taxon>Aspergillus subgen. Circumdati</taxon>
    </lineage>
</organism>
<proteinExistence type="predicted"/>
<evidence type="ECO:0000313" key="5">
    <source>
        <dbReference type="EMBL" id="BCS04872.1"/>
    </source>
</evidence>
<dbReference type="SMART" id="SM00487">
    <property type="entry name" value="DEXDc"/>
    <property type="match status" value="1"/>
</dbReference>
<feature type="region of interest" description="Disordered" evidence="3">
    <location>
        <begin position="1"/>
        <end position="27"/>
    </location>
</feature>
<dbReference type="OrthoDB" id="4448468at2759"/>
<dbReference type="EMBL" id="AP024432">
    <property type="protein sequence ID" value="BCS04872.1"/>
    <property type="molecule type" value="Genomic_DNA"/>
</dbReference>
<protein>
    <recommendedName>
        <fullName evidence="4">Helicase ATP-binding domain-containing protein</fullName>
    </recommendedName>
</protein>
<dbReference type="InterPro" id="IPR038718">
    <property type="entry name" value="SNF2-like_sf"/>
</dbReference>
<dbReference type="InterPro" id="IPR050496">
    <property type="entry name" value="SNF2_RAD54_helicase_repair"/>
</dbReference>
<dbReference type="Proteomes" id="UP000661280">
    <property type="component" value="Chromosome 8"/>
</dbReference>
<name>A0A7R8A4M8_ASPKA</name>
<dbReference type="GeneID" id="64966193"/>
<sequence>MEGDDIDDIINWSGGADKGKSPPEPQTHEISAADIARGGKKGLIKLLKLDGDSEWREWLQLDFVKPYWLELWQHLSKVGDTERGTGLARVQETLIRGEARGNTKYSRRHVDKTNWDINDHMAYFLYNVRTENLSRRDGVFHRLGLHTGEMEAAVWALKNILVKCTVPRRSRSQAPTIEDYNRIALHEKWSDAQEYQCDNEDEACANLGIKKENPQLGGMIRGTALVFWQPVCINRIMETMTLGLVLGAIIADVVGVGKTWEAVGFLLYVKNDTGPPIGRPTLIVVPPHLIDQWVDEISSITDSFNIPLYYGDGRRQGAEFIKDKLTRKHSIFTGGIESARTIIITSYQTLESRHGPQAVKAWCAKTKHEYDPSSPRMPISFPHDLSGLFGIAVFDEAHMLRNPLSGLSLACAWLNAGFGLLLTATQFYNGLAIFGHAYLEDPEKLPLPDIDLLDLLQWTLRRLGAMCAAAGWQPADQADYDDDENDFLPEKLVEMCTPISQRTGTSQKQETKQAYFKDVIEDAVNSWNLHCGH</sequence>
<dbReference type="AlphaFoldDB" id="A0A7R8A4M8"/>
<accession>A0A7R8A4M8</accession>
<dbReference type="InterPro" id="IPR027417">
    <property type="entry name" value="P-loop_NTPase"/>
</dbReference>
<dbReference type="PANTHER" id="PTHR45629:SF7">
    <property type="entry name" value="DNA EXCISION REPAIR PROTEIN ERCC-6-RELATED"/>
    <property type="match status" value="1"/>
</dbReference>
<reference evidence="5" key="1">
    <citation type="submission" date="2021-01" db="EMBL/GenBank/DDBJ databases">
        <authorList>
            <consortium name="Aspergillus luchuensis mut. kawachii IFO 4304 genome sequencing consortium"/>
            <person name="Kazuki M."/>
            <person name="Futagami T."/>
        </authorList>
    </citation>
    <scope>NUCLEOTIDE SEQUENCE</scope>
    <source>
        <strain evidence="5">IFO 4308</strain>
    </source>
</reference>
<dbReference type="PROSITE" id="PS51192">
    <property type="entry name" value="HELICASE_ATP_BIND_1"/>
    <property type="match status" value="1"/>
</dbReference>
<dbReference type="SUPFAM" id="SSF52540">
    <property type="entry name" value="P-loop containing nucleoside triphosphate hydrolases"/>
    <property type="match status" value="1"/>
</dbReference>
<dbReference type="GO" id="GO:0005524">
    <property type="term" value="F:ATP binding"/>
    <property type="evidence" value="ECO:0007669"/>
    <property type="project" value="InterPro"/>
</dbReference>
<dbReference type="Gene3D" id="3.40.50.10810">
    <property type="entry name" value="Tandem AAA-ATPase domain"/>
    <property type="match status" value="1"/>
</dbReference>
<dbReference type="InterPro" id="IPR000330">
    <property type="entry name" value="SNF2_N"/>
</dbReference>
<evidence type="ECO:0000313" key="6">
    <source>
        <dbReference type="Proteomes" id="UP000661280"/>
    </source>
</evidence>
<evidence type="ECO:0000256" key="1">
    <source>
        <dbReference type="ARBA" id="ARBA00022741"/>
    </source>
</evidence>
<reference evidence="5" key="2">
    <citation type="submission" date="2021-02" db="EMBL/GenBank/DDBJ databases">
        <title>Aspergillus luchuensis mut. kawachii IFO 4304 genome sequence.</title>
        <authorList>
            <person name="Mori K."/>
            <person name="Kadooka C."/>
            <person name="Goto M."/>
            <person name="Futagami T."/>
        </authorList>
    </citation>
    <scope>NUCLEOTIDE SEQUENCE</scope>
    <source>
        <strain evidence="5">IFO 4308</strain>
    </source>
</reference>
<dbReference type="PANTHER" id="PTHR45629">
    <property type="entry name" value="SNF2/RAD54 FAMILY MEMBER"/>
    <property type="match status" value="1"/>
</dbReference>
<evidence type="ECO:0000256" key="3">
    <source>
        <dbReference type="SAM" id="MobiDB-lite"/>
    </source>
</evidence>
<dbReference type="RefSeq" id="XP_041548634.1">
    <property type="nucleotide sequence ID" value="XM_041681719.1"/>
</dbReference>
<dbReference type="KEGG" id="aluc:AKAW2_80673A"/>
<gene>
    <name evidence="5" type="ORF">AKAW2_80673A</name>
</gene>
<dbReference type="Pfam" id="PF00176">
    <property type="entry name" value="SNF2-rel_dom"/>
    <property type="match status" value="1"/>
</dbReference>
<evidence type="ECO:0000256" key="2">
    <source>
        <dbReference type="ARBA" id="ARBA00022840"/>
    </source>
</evidence>
<feature type="domain" description="Helicase ATP-binding" evidence="4">
    <location>
        <begin position="239"/>
        <end position="444"/>
    </location>
</feature>
<evidence type="ECO:0000259" key="4">
    <source>
        <dbReference type="PROSITE" id="PS51192"/>
    </source>
</evidence>